<keyword evidence="3" id="KW-0124">Carnitine biosynthesis</keyword>
<comment type="pathway">
    <text evidence="2">Amine and polyamine biosynthesis; carnitine biosynthesis.</text>
</comment>
<dbReference type="InterPro" id="IPR042098">
    <property type="entry name" value="TauD-like_sf"/>
</dbReference>
<comment type="cofactor">
    <cofactor evidence="1">
        <name>L-ascorbate</name>
        <dbReference type="ChEBI" id="CHEBI:38290"/>
    </cofactor>
</comment>
<name>A0AAV5TED4_9BILA</name>
<dbReference type="SUPFAM" id="SSF51197">
    <property type="entry name" value="Clavaminate synthase-like"/>
    <property type="match status" value="1"/>
</dbReference>
<dbReference type="GO" id="GO:0045329">
    <property type="term" value="P:carnitine biosynthetic process"/>
    <property type="evidence" value="ECO:0007669"/>
    <property type="project" value="UniProtKB-KW"/>
</dbReference>
<dbReference type="Proteomes" id="UP001432027">
    <property type="component" value="Unassembled WGS sequence"/>
</dbReference>
<evidence type="ECO:0000256" key="2">
    <source>
        <dbReference type="ARBA" id="ARBA00005022"/>
    </source>
</evidence>
<protein>
    <recommendedName>
        <fullName evidence="5">TauD/TfdA-like domain-containing protein</fullName>
    </recommendedName>
</protein>
<evidence type="ECO:0000259" key="5">
    <source>
        <dbReference type="Pfam" id="PF02668"/>
    </source>
</evidence>
<proteinExistence type="predicted"/>
<dbReference type="EMBL" id="BTSX01000004">
    <property type="protein sequence ID" value="GMS92807.1"/>
    <property type="molecule type" value="Genomic_DNA"/>
</dbReference>
<dbReference type="AlphaFoldDB" id="A0AAV5TED4"/>
<evidence type="ECO:0000313" key="6">
    <source>
        <dbReference type="EMBL" id="GMS92807.1"/>
    </source>
</evidence>
<comment type="caution">
    <text evidence="6">The sequence shown here is derived from an EMBL/GenBank/DDBJ whole genome shotgun (WGS) entry which is preliminary data.</text>
</comment>
<evidence type="ECO:0000256" key="3">
    <source>
        <dbReference type="ARBA" id="ARBA00022873"/>
    </source>
</evidence>
<dbReference type="PANTHER" id="PTHR10696">
    <property type="entry name" value="GAMMA-BUTYROBETAINE HYDROXYLASE-RELATED"/>
    <property type="match status" value="1"/>
</dbReference>
<gene>
    <name evidence="6" type="ORF">PENTCL1PPCAC_14982</name>
</gene>
<sequence length="209" mass="23410">QDEFLEDAAYENEAMGPHADGTYLPQSPGIQVFHCLHPAPSGGANALVDGFAAAERLKQMDLSAYRILTTTPIDHHYLQHKDHTLFSWAPSRPVIELAADGGYAQIRFNPYHRSSLRLSPSGEDGLSRPEDVVGYYDAYQAFSRICHDPEMAVVFRLTPGTVIFIDNLRVLHGRSSFTGYRQMAGCYLSRDGMMTRARLHVDENIRLQV</sequence>
<dbReference type="Pfam" id="PF02668">
    <property type="entry name" value="TauD"/>
    <property type="match status" value="1"/>
</dbReference>
<keyword evidence="4" id="KW-0560">Oxidoreductase</keyword>
<keyword evidence="7" id="KW-1185">Reference proteome</keyword>
<reference evidence="6" key="1">
    <citation type="submission" date="2023-10" db="EMBL/GenBank/DDBJ databases">
        <title>Genome assembly of Pristionchus species.</title>
        <authorList>
            <person name="Yoshida K."/>
            <person name="Sommer R.J."/>
        </authorList>
    </citation>
    <scope>NUCLEOTIDE SEQUENCE</scope>
    <source>
        <strain evidence="6">RS0144</strain>
    </source>
</reference>
<evidence type="ECO:0000313" key="7">
    <source>
        <dbReference type="Proteomes" id="UP001432027"/>
    </source>
</evidence>
<dbReference type="InterPro" id="IPR003819">
    <property type="entry name" value="TauD/TfdA-like"/>
</dbReference>
<dbReference type="PANTHER" id="PTHR10696:SF51">
    <property type="entry name" value="TRIMETHYLLYSINE DIOXYGENASE, MITOCHONDRIAL"/>
    <property type="match status" value="1"/>
</dbReference>
<dbReference type="InterPro" id="IPR050411">
    <property type="entry name" value="AlphaKG_dependent_hydroxylases"/>
</dbReference>
<feature type="domain" description="TauD/TfdA-like" evidence="5">
    <location>
        <begin position="11"/>
        <end position="187"/>
    </location>
</feature>
<dbReference type="GO" id="GO:0016491">
    <property type="term" value="F:oxidoreductase activity"/>
    <property type="evidence" value="ECO:0007669"/>
    <property type="project" value="UniProtKB-KW"/>
</dbReference>
<evidence type="ECO:0000256" key="1">
    <source>
        <dbReference type="ARBA" id="ARBA00001961"/>
    </source>
</evidence>
<feature type="non-terminal residue" evidence="6">
    <location>
        <position position="1"/>
    </location>
</feature>
<dbReference type="Gene3D" id="3.60.130.10">
    <property type="entry name" value="Clavaminate synthase-like"/>
    <property type="match status" value="1"/>
</dbReference>
<organism evidence="6 7">
    <name type="scientific">Pristionchus entomophagus</name>
    <dbReference type="NCBI Taxonomy" id="358040"/>
    <lineage>
        <taxon>Eukaryota</taxon>
        <taxon>Metazoa</taxon>
        <taxon>Ecdysozoa</taxon>
        <taxon>Nematoda</taxon>
        <taxon>Chromadorea</taxon>
        <taxon>Rhabditida</taxon>
        <taxon>Rhabditina</taxon>
        <taxon>Diplogasteromorpha</taxon>
        <taxon>Diplogasteroidea</taxon>
        <taxon>Neodiplogasteridae</taxon>
        <taxon>Pristionchus</taxon>
    </lineage>
</organism>
<evidence type="ECO:0000256" key="4">
    <source>
        <dbReference type="ARBA" id="ARBA00023002"/>
    </source>
</evidence>
<accession>A0AAV5TED4</accession>
<dbReference type="GO" id="GO:0005739">
    <property type="term" value="C:mitochondrion"/>
    <property type="evidence" value="ECO:0007669"/>
    <property type="project" value="TreeGrafter"/>
</dbReference>